<feature type="signal peptide" evidence="1">
    <location>
        <begin position="1"/>
        <end position="29"/>
    </location>
</feature>
<keyword evidence="1" id="KW-0732">Signal</keyword>
<evidence type="ECO:0000313" key="2">
    <source>
        <dbReference type="EMBL" id="ASU83201.1"/>
    </source>
</evidence>
<name>A0A223S514_9ACTN</name>
<feature type="chain" id="PRO_5011237038" description="Secreted protein" evidence="1">
    <location>
        <begin position="30"/>
        <end position="98"/>
    </location>
</feature>
<accession>A0A223S514</accession>
<dbReference type="RefSeq" id="WP_017617236.1">
    <property type="nucleotide sequence ID" value="NZ_ANBG01000061.1"/>
</dbReference>
<evidence type="ECO:0000313" key="3">
    <source>
        <dbReference type="Proteomes" id="UP000215005"/>
    </source>
</evidence>
<gene>
    <name evidence="2" type="ORF">CDO52_10810</name>
</gene>
<organism evidence="2 3">
    <name type="scientific">Nocardiopsis gilva YIM 90087</name>
    <dbReference type="NCBI Taxonomy" id="1235441"/>
    <lineage>
        <taxon>Bacteria</taxon>
        <taxon>Bacillati</taxon>
        <taxon>Actinomycetota</taxon>
        <taxon>Actinomycetes</taxon>
        <taxon>Streptosporangiales</taxon>
        <taxon>Nocardiopsidaceae</taxon>
        <taxon>Nocardiopsis</taxon>
    </lineage>
</organism>
<keyword evidence="3" id="KW-1185">Reference proteome</keyword>
<dbReference type="EMBL" id="CP022753">
    <property type="protein sequence ID" value="ASU83201.1"/>
    <property type="molecule type" value="Genomic_DNA"/>
</dbReference>
<evidence type="ECO:0000256" key="1">
    <source>
        <dbReference type="SAM" id="SignalP"/>
    </source>
</evidence>
<dbReference type="Proteomes" id="UP000215005">
    <property type="component" value="Chromosome"/>
</dbReference>
<evidence type="ECO:0008006" key="4">
    <source>
        <dbReference type="Google" id="ProtNLM"/>
    </source>
</evidence>
<dbReference type="KEGG" id="ngv:CDO52_10810"/>
<sequence>MATTKLILTATLATAAIAIAGLSAGTAHADTLTSVVGGGESIAGTTANHKVTPNKATHTLEDTVPLNNSLIDNVDLKDAEAIDTEDMISPNVRIAGME</sequence>
<dbReference type="AlphaFoldDB" id="A0A223S514"/>
<reference evidence="2 3" key="1">
    <citation type="submission" date="2017-08" db="EMBL/GenBank/DDBJ databases">
        <title>The complete genome sequence of Nocardiopsis gilva YIM 90087.</title>
        <authorList>
            <person name="Yin M."/>
            <person name="Tang S."/>
        </authorList>
    </citation>
    <scope>NUCLEOTIDE SEQUENCE [LARGE SCALE GENOMIC DNA]</scope>
    <source>
        <strain evidence="2 3">YIM 90087</strain>
    </source>
</reference>
<protein>
    <recommendedName>
        <fullName evidence="4">Secreted protein</fullName>
    </recommendedName>
</protein>
<proteinExistence type="predicted"/>